<protein>
    <recommendedName>
        <fullName evidence="2">NB-ARC domain-containing protein</fullName>
    </recommendedName>
</protein>
<dbReference type="PANTHER" id="PTHR33463:SF187">
    <property type="entry name" value="AND NB-ARC DOMAIN DISEASE RESISTANCE PROTEIN, PUTATIVE-RELATED"/>
    <property type="match status" value="1"/>
</dbReference>
<dbReference type="SUPFAM" id="SSF52540">
    <property type="entry name" value="P-loop containing nucleoside triphosphate hydrolases"/>
    <property type="match status" value="1"/>
</dbReference>
<organism evidence="3 4">
    <name type="scientific">Hibiscus sabdariffa</name>
    <name type="common">roselle</name>
    <dbReference type="NCBI Taxonomy" id="183260"/>
    <lineage>
        <taxon>Eukaryota</taxon>
        <taxon>Viridiplantae</taxon>
        <taxon>Streptophyta</taxon>
        <taxon>Embryophyta</taxon>
        <taxon>Tracheophyta</taxon>
        <taxon>Spermatophyta</taxon>
        <taxon>Magnoliopsida</taxon>
        <taxon>eudicotyledons</taxon>
        <taxon>Gunneridae</taxon>
        <taxon>Pentapetalae</taxon>
        <taxon>rosids</taxon>
        <taxon>malvids</taxon>
        <taxon>Malvales</taxon>
        <taxon>Malvaceae</taxon>
        <taxon>Malvoideae</taxon>
        <taxon>Hibiscus</taxon>
    </lineage>
</organism>
<dbReference type="InterPro" id="IPR027417">
    <property type="entry name" value="P-loop_NTPase"/>
</dbReference>
<evidence type="ECO:0000313" key="3">
    <source>
        <dbReference type="EMBL" id="KAK9038600.1"/>
    </source>
</evidence>
<keyword evidence="1" id="KW-0611">Plant defense</keyword>
<gene>
    <name evidence="3" type="ORF">V6N11_023459</name>
</gene>
<evidence type="ECO:0000256" key="1">
    <source>
        <dbReference type="ARBA" id="ARBA00022821"/>
    </source>
</evidence>
<name>A0ABR2TMR9_9ROSI</name>
<evidence type="ECO:0000313" key="4">
    <source>
        <dbReference type="Proteomes" id="UP001396334"/>
    </source>
</evidence>
<dbReference type="Pfam" id="PF00931">
    <property type="entry name" value="NB-ARC"/>
    <property type="match status" value="1"/>
</dbReference>
<dbReference type="EMBL" id="JBBPBN010000005">
    <property type="protein sequence ID" value="KAK9038600.1"/>
    <property type="molecule type" value="Genomic_DNA"/>
</dbReference>
<sequence length="152" mass="17229">MDDNEVGMIGICGMDEIEKNIIMKHICNQLLRETKPLFDKIIWVTISKELNITYLQKDIANVVGIGVLPKPKPERVAILIEELGRRKYVLILYDVCEKLSLMNVGIHKPTSNNGSKLVLTSKSIEFCKIVQVPPLSDEESMNLFLEFADHGF</sequence>
<keyword evidence="4" id="KW-1185">Reference proteome</keyword>
<comment type="caution">
    <text evidence="3">The sequence shown here is derived from an EMBL/GenBank/DDBJ whole genome shotgun (WGS) entry which is preliminary data.</text>
</comment>
<accession>A0ABR2TMR9</accession>
<reference evidence="3 4" key="1">
    <citation type="journal article" date="2024" name="G3 (Bethesda)">
        <title>Genome assembly of Hibiscus sabdariffa L. provides insights into metabolisms of medicinal natural products.</title>
        <authorList>
            <person name="Kim T."/>
        </authorList>
    </citation>
    <scope>NUCLEOTIDE SEQUENCE [LARGE SCALE GENOMIC DNA]</scope>
    <source>
        <strain evidence="3">TK-2024</strain>
        <tissue evidence="3">Old leaves</tissue>
    </source>
</reference>
<dbReference type="InterPro" id="IPR002182">
    <property type="entry name" value="NB-ARC"/>
</dbReference>
<proteinExistence type="predicted"/>
<feature type="domain" description="NB-ARC" evidence="2">
    <location>
        <begin position="3"/>
        <end position="137"/>
    </location>
</feature>
<dbReference type="Proteomes" id="UP001396334">
    <property type="component" value="Unassembled WGS sequence"/>
</dbReference>
<evidence type="ECO:0000259" key="2">
    <source>
        <dbReference type="Pfam" id="PF00931"/>
    </source>
</evidence>
<dbReference type="Gene3D" id="3.40.50.300">
    <property type="entry name" value="P-loop containing nucleotide triphosphate hydrolases"/>
    <property type="match status" value="1"/>
</dbReference>
<dbReference type="PANTHER" id="PTHR33463">
    <property type="entry name" value="NB-ARC DOMAIN-CONTAINING PROTEIN-RELATED"/>
    <property type="match status" value="1"/>
</dbReference>
<dbReference type="InterPro" id="IPR050905">
    <property type="entry name" value="Plant_NBS-LRR"/>
</dbReference>